<keyword evidence="7 8" id="KW-0472">Membrane</keyword>
<keyword evidence="6 8" id="KW-1133">Transmembrane helix</keyword>
<proteinExistence type="inferred from homology"/>
<feature type="transmembrane region" description="Helical" evidence="8">
    <location>
        <begin position="5"/>
        <end position="23"/>
    </location>
</feature>
<dbReference type="GO" id="GO:0015105">
    <property type="term" value="F:arsenite transmembrane transporter activity"/>
    <property type="evidence" value="ECO:0007669"/>
    <property type="project" value="InterPro"/>
</dbReference>
<dbReference type="InterPro" id="IPR004680">
    <property type="entry name" value="Cit_transptr-like_dom"/>
</dbReference>
<evidence type="ECO:0000256" key="6">
    <source>
        <dbReference type="ARBA" id="ARBA00022989"/>
    </source>
</evidence>
<name>A0A0H5RCA3_9EUKA</name>
<comment type="similarity">
    <text evidence="2">Belongs to the CitM (TC 2.A.11) transporter family.</text>
</comment>
<sequence>MVNIVAGGIICFIGFIFSLYFTLRPARVFRHVWLSMSTAPIISVALLLATQVISFQDSFRAIVGIDSLRPYTIIILFQSLAYLCLSLNQTGVLKWLSISMMANAGSSYKKIFVYIFILATFLTVFTSNDIVILTLTPIVCHLSADAALDPIPLLFVQFFSANTVSTIFFFSNPTNIVVSDAYGLTFWSYVQWMLLPSIAAGVALLMSLFWVFRREFSMQQEILKLSHHPLLDQVDVKTIIPNRIMAGISVGFFSLCLFGIVLSSLIGIAPWVVCLCFGATMFVIDLTVDVVNSYPNVKFQRVLKIAESVPFGVTPFILGMFILVEALNVLTLTGKVSVLLAELCGQFGVVFSTFFVLVLSMLFCNLINNQPMTILFVGIIKQEQFLSTLQDVAGPEEAIRIARAIMFSIVLGSNFGANITFIGSLAGILWKSILFVNFQIDVSLRQFFRLGMFCMAVVVLTSGAVLALEVVFDLM</sequence>
<evidence type="ECO:0000256" key="2">
    <source>
        <dbReference type="ARBA" id="ARBA00009843"/>
    </source>
</evidence>
<keyword evidence="4" id="KW-1003">Cell membrane</keyword>
<evidence type="ECO:0000256" key="3">
    <source>
        <dbReference type="ARBA" id="ARBA00022448"/>
    </source>
</evidence>
<feature type="transmembrane region" description="Helical" evidence="8">
    <location>
        <begin position="347"/>
        <end position="367"/>
    </location>
</feature>
<evidence type="ECO:0000259" key="9">
    <source>
        <dbReference type="Pfam" id="PF03600"/>
    </source>
</evidence>
<feature type="transmembrane region" description="Helical" evidence="8">
    <location>
        <begin position="111"/>
        <end position="139"/>
    </location>
</feature>
<evidence type="ECO:0000256" key="5">
    <source>
        <dbReference type="ARBA" id="ARBA00022692"/>
    </source>
</evidence>
<dbReference type="EMBL" id="HACM01010790">
    <property type="protein sequence ID" value="CRZ11232.1"/>
    <property type="molecule type" value="Transcribed_RNA"/>
</dbReference>
<feature type="transmembrane region" description="Helical" evidence="8">
    <location>
        <begin position="404"/>
        <end position="430"/>
    </location>
</feature>
<feature type="domain" description="Citrate transporter-like" evidence="9">
    <location>
        <begin position="35"/>
        <end position="381"/>
    </location>
</feature>
<comment type="subcellular location">
    <subcellularLocation>
        <location evidence="1">Cell membrane</location>
        <topology evidence="1">Multi-pass membrane protein</topology>
    </subcellularLocation>
</comment>
<dbReference type="PANTHER" id="PTHR43302">
    <property type="entry name" value="TRANSPORTER ARSB-RELATED"/>
    <property type="match status" value="1"/>
</dbReference>
<dbReference type="Pfam" id="PF03600">
    <property type="entry name" value="CitMHS"/>
    <property type="match status" value="1"/>
</dbReference>
<feature type="transmembrane region" description="Helical" evidence="8">
    <location>
        <begin position="29"/>
        <end position="50"/>
    </location>
</feature>
<keyword evidence="3" id="KW-0813">Transport</keyword>
<evidence type="ECO:0000256" key="7">
    <source>
        <dbReference type="ARBA" id="ARBA00023136"/>
    </source>
</evidence>
<dbReference type="GO" id="GO:0005886">
    <property type="term" value="C:plasma membrane"/>
    <property type="evidence" value="ECO:0007669"/>
    <property type="project" value="UniProtKB-SubCell"/>
</dbReference>
<feature type="transmembrane region" description="Helical" evidence="8">
    <location>
        <begin position="244"/>
        <end position="262"/>
    </location>
</feature>
<keyword evidence="5 8" id="KW-0812">Transmembrane</keyword>
<feature type="transmembrane region" description="Helical" evidence="8">
    <location>
        <begin position="71"/>
        <end position="91"/>
    </location>
</feature>
<dbReference type="PANTHER" id="PTHR43302:SF5">
    <property type="entry name" value="TRANSPORTER ARSB-RELATED"/>
    <property type="match status" value="1"/>
</dbReference>
<protein>
    <recommendedName>
        <fullName evidence="9">Citrate transporter-like domain-containing protein</fullName>
    </recommendedName>
</protein>
<organism evidence="10">
    <name type="scientific">Spongospora subterranea</name>
    <dbReference type="NCBI Taxonomy" id="70186"/>
    <lineage>
        <taxon>Eukaryota</taxon>
        <taxon>Sar</taxon>
        <taxon>Rhizaria</taxon>
        <taxon>Endomyxa</taxon>
        <taxon>Phytomyxea</taxon>
        <taxon>Plasmodiophorida</taxon>
        <taxon>Plasmodiophoridae</taxon>
        <taxon>Spongospora</taxon>
    </lineage>
</organism>
<dbReference type="PRINTS" id="PR00758">
    <property type="entry name" value="ARSENICPUMP"/>
</dbReference>
<dbReference type="AlphaFoldDB" id="A0A0H5RCA3"/>
<feature type="transmembrane region" description="Helical" evidence="8">
    <location>
        <begin position="190"/>
        <end position="212"/>
    </location>
</feature>
<feature type="transmembrane region" description="Helical" evidence="8">
    <location>
        <begin position="309"/>
        <end position="327"/>
    </location>
</feature>
<evidence type="ECO:0000256" key="8">
    <source>
        <dbReference type="SAM" id="Phobius"/>
    </source>
</evidence>
<dbReference type="InterPro" id="IPR000802">
    <property type="entry name" value="Arsenical_pump_ArsB"/>
</dbReference>
<evidence type="ECO:0000256" key="1">
    <source>
        <dbReference type="ARBA" id="ARBA00004651"/>
    </source>
</evidence>
<evidence type="ECO:0000313" key="10">
    <source>
        <dbReference type="EMBL" id="CRZ11232.1"/>
    </source>
</evidence>
<evidence type="ECO:0000256" key="4">
    <source>
        <dbReference type="ARBA" id="ARBA00022475"/>
    </source>
</evidence>
<feature type="transmembrane region" description="Helical" evidence="8">
    <location>
        <begin position="268"/>
        <end position="288"/>
    </location>
</feature>
<accession>A0A0H5RCA3</accession>
<reference evidence="10" key="1">
    <citation type="submission" date="2015-04" db="EMBL/GenBank/DDBJ databases">
        <title>The genome sequence of the plant pathogenic Rhizarian Plasmodiophora brassicae reveals insights in its biotrophic life cycle and the origin of chitin synthesis.</title>
        <authorList>
            <person name="Schwelm A."/>
            <person name="Fogelqvist J."/>
            <person name="Knaust A."/>
            <person name="Julke S."/>
            <person name="Lilja T."/>
            <person name="Dhandapani V."/>
            <person name="Bonilla-Rosso G."/>
            <person name="Karlsson M."/>
            <person name="Shevchenko A."/>
            <person name="Choi S.R."/>
            <person name="Kim H.G."/>
            <person name="Park J.Y."/>
            <person name="Lim Y.P."/>
            <person name="Ludwig-Muller J."/>
            <person name="Dixelius C."/>
        </authorList>
    </citation>
    <scope>NUCLEOTIDE SEQUENCE</scope>
    <source>
        <tissue evidence="10">Potato root galls</tissue>
    </source>
</reference>
<feature type="transmembrane region" description="Helical" evidence="8">
    <location>
        <begin position="450"/>
        <end position="472"/>
    </location>
</feature>